<dbReference type="SUPFAM" id="SSF100950">
    <property type="entry name" value="NagB/RpiA/CoA transferase-like"/>
    <property type="match status" value="1"/>
</dbReference>
<dbReference type="PANTHER" id="PTHR11054:SF0">
    <property type="entry name" value="6-PHOSPHOGLUCONOLACTONASE"/>
    <property type="match status" value="1"/>
</dbReference>
<dbReference type="Gene3D" id="3.40.50.1360">
    <property type="match status" value="1"/>
</dbReference>
<feature type="domain" description="Glucosamine/galactosamine-6-phosphate isomerase" evidence="1">
    <location>
        <begin position="7"/>
        <end position="104"/>
    </location>
</feature>
<dbReference type="EMBL" id="VSSQ01024668">
    <property type="protein sequence ID" value="MPM72306.1"/>
    <property type="molecule type" value="Genomic_DNA"/>
</dbReference>
<dbReference type="InterPro" id="IPR037171">
    <property type="entry name" value="NagB/RpiA_transferase-like"/>
</dbReference>
<comment type="caution">
    <text evidence="2">The sequence shown here is derived from an EMBL/GenBank/DDBJ whole genome shotgun (WGS) entry which is preliminary data.</text>
</comment>
<reference evidence="2" key="1">
    <citation type="submission" date="2019-08" db="EMBL/GenBank/DDBJ databases">
        <authorList>
            <person name="Kucharzyk K."/>
            <person name="Murdoch R.W."/>
            <person name="Higgins S."/>
            <person name="Loffler F."/>
        </authorList>
    </citation>
    <scope>NUCLEOTIDE SEQUENCE</scope>
</reference>
<evidence type="ECO:0000313" key="2">
    <source>
        <dbReference type="EMBL" id="MPM72306.1"/>
    </source>
</evidence>
<proteinExistence type="predicted"/>
<sequence length="118" mass="13075">MGCTLSHTKFDRVYLGIGEDGHFASLFPHSWPEQSEEQVILVEESPKPPKRRATLSYAGFVRLASECPVYLLFLGASKQDALQRLQGGKEGASTLPCAFFRDQHFNATIVTDLKEGMA</sequence>
<dbReference type="AlphaFoldDB" id="A0A645C3B6"/>
<dbReference type="GO" id="GO:0005975">
    <property type="term" value="P:carbohydrate metabolic process"/>
    <property type="evidence" value="ECO:0007669"/>
    <property type="project" value="InterPro"/>
</dbReference>
<dbReference type="Pfam" id="PF01182">
    <property type="entry name" value="Glucosamine_iso"/>
    <property type="match status" value="1"/>
</dbReference>
<name>A0A645C3B6_9ZZZZ</name>
<protein>
    <recommendedName>
        <fullName evidence="1">Glucosamine/galactosamine-6-phosphate isomerase domain-containing protein</fullName>
    </recommendedName>
</protein>
<dbReference type="InterPro" id="IPR039104">
    <property type="entry name" value="6PGL"/>
</dbReference>
<organism evidence="2">
    <name type="scientific">bioreactor metagenome</name>
    <dbReference type="NCBI Taxonomy" id="1076179"/>
    <lineage>
        <taxon>unclassified sequences</taxon>
        <taxon>metagenomes</taxon>
        <taxon>ecological metagenomes</taxon>
    </lineage>
</organism>
<dbReference type="PANTHER" id="PTHR11054">
    <property type="entry name" value="6-PHOSPHOGLUCONOLACTONASE"/>
    <property type="match status" value="1"/>
</dbReference>
<accession>A0A645C3B6</accession>
<evidence type="ECO:0000259" key="1">
    <source>
        <dbReference type="Pfam" id="PF01182"/>
    </source>
</evidence>
<gene>
    <name evidence="2" type="ORF">SDC9_119279</name>
</gene>
<dbReference type="InterPro" id="IPR006148">
    <property type="entry name" value="Glc/Gal-6P_isomerase"/>
</dbReference>